<dbReference type="InterPro" id="IPR011013">
    <property type="entry name" value="Gal_mutarotase_sf_dom"/>
</dbReference>
<dbReference type="AlphaFoldDB" id="A0A0M2H4I1"/>
<evidence type="ECO:0000313" key="7">
    <source>
        <dbReference type="Proteomes" id="UP000033956"/>
    </source>
</evidence>
<proteinExistence type="inferred from homology"/>
<dbReference type="EC" id="3.2.1.170" evidence="6"/>
<sequence length="1007" mass="111433">MHDNREVTEGRIERFVRDILFPALYIEQIPLAVRVWDDLDEPVPFAHAAAQAYRPVELPYAWGRAWSTSWFRAEGRVPERWLRGDDAATRVELIVDLGFTHDRPGFQVEGLVFRPDGTTVKSVNPRSSHVPVAQTGDGIVDLLIEGAANPNIAGDWTWKPTPLGDKRTAGDELLYDFRRCDVALMDVTVWELLQDVWTLDGLMRELPVESPRRHRILGALERLVDVVDPADVSGTAAQGRDALVPALSAPASASSHAVVAIGHAHIDSAWLWPIRETIRKCARTFSSVLALMDADPEFRFACSSAQQLKWMKDDYPEIFDRIVEKVRSGQFIPVGGMWVEPDMNLPGAEAMVRQFVTGKRFFLEEFGVDTREAWVPDTFGYSGALPQIIRASGTDWFLTQKISWNQTNTMPHHTFLWEGIDGTRVFTHFPPADTYVSEVSGAELARAERTFHDHRDGSVSLLPFGFGDGGGGPTREMMAAVRRTRSLEGSPTVEIDTPARFFERAEAEMAQPPVWSGELYLELHRASYTTQHRTKQGNRRNEHWLREAELWAATAAVRTGADYPYDALERIWQLVLLQQFHDILPGTSIAWVHREVEENNVALAAELDGLIAEALARFDSGDGEAYLANAAPFTRDGVAALGAARRATSAAAPTLDRTVDGHVLDNGLVRVVIDDRGLIVSLVDLTTGRDAIAPGAEGNLLQLHRDLPNKWDAWDVDDHYLRVSTDIASISSIAGAEHPGAVSVTVARMFGASSIAQTLTLRAGDPALHIDNDVDWHEKSKLLKLAFPLDVHADRVAAETQFGHVQRPTHSNTSWDAARFELCAHRWFHVAEPGFGVAIANESSHGYDAQRTTRADGGTTTTARVSLLRGPTFPDPRGDEGRHRIGLSIRVGADVRAAIREGYRLNLGDRRAPGPIAPLVRVDHPAVLVESVKLAEDRGGDVVVRLYESEGARATTRVAFDFDVAEVVATDLIEREIDPPAGFVREGEAVSLRLRPFQLVTLRVRRA</sequence>
<dbReference type="SMART" id="SM00872">
    <property type="entry name" value="Alpha-mann_mid"/>
    <property type="match status" value="1"/>
</dbReference>
<dbReference type="GO" id="GO:0004559">
    <property type="term" value="F:alpha-mannosidase activity"/>
    <property type="evidence" value="ECO:0007669"/>
    <property type="project" value="InterPro"/>
</dbReference>
<dbReference type="SUPFAM" id="SSF74650">
    <property type="entry name" value="Galactose mutarotase-like"/>
    <property type="match status" value="1"/>
</dbReference>
<evidence type="ECO:0000259" key="5">
    <source>
        <dbReference type="SMART" id="SM00872"/>
    </source>
</evidence>
<dbReference type="Gene3D" id="3.20.110.10">
    <property type="entry name" value="Glycoside hydrolase 38, N terminal domain"/>
    <property type="match status" value="1"/>
</dbReference>
<dbReference type="Pfam" id="PF17677">
    <property type="entry name" value="Glyco_hydro38C2"/>
    <property type="match status" value="1"/>
</dbReference>
<dbReference type="Pfam" id="PF01074">
    <property type="entry name" value="Glyco_hydro_38N"/>
    <property type="match status" value="1"/>
</dbReference>
<dbReference type="InterPro" id="IPR054723">
    <property type="entry name" value="Ams1-like_N"/>
</dbReference>
<dbReference type="RefSeq" id="WP_045276489.1">
    <property type="nucleotide sequence ID" value="NZ_BAAAUP010000002.1"/>
</dbReference>
<dbReference type="InterPro" id="IPR027291">
    <property type="entry name" value="Glyco_hydro_38_N_sf"/>
</dbReference>
<dbReference type="InterPro" id="IPR041147">
    <property type="entry name" value="GH38_C"/>
</dbReference>
<dbReference type="GO" id="GO:0009313">
    <property type="term" value="P:oligosaccharide catabolic process"/>
    <property type="evidence" value="ECO:0007669"/>
    <property type="project" value="TreeGrafter"/>
</dbReference>
<dbReference type="PATRIC" id="fig|92835.4.peg.2470"/>
<accession>A0A0M2H4I1</accession>
<dbReference type="Pfam" id="PF07748">
    <property type="entry name" value="Glyco_hydro_38C"/>
    <property type="match status" value="1"/>
</dbReference>
<dbReference type="PANTHER" id="PTHR46017:SF1">
    <property type="entry name" value="ALPHA-MANNOSIDASE 2C1"/>
    <property type="match status" value="1"/>
</dbReference>
<dbReference type="GO" id="GO:0046872">
    <property type="term" value="F:metal ion binding"/>
    <property type="evidence" value="ECO:0007669"/>
    <property type="project" value="UniProtKB-KW"/>
</dbReference>
<comment type="similarity">
    <text evidence="1">Belongs to the glycosyl hydrolase 38 family.</text>
</comment>
<protein>
    <submittedName>
        <fullName evidence="6">Mannosylglycerate hydrolase</fullName>
        <ecNumber evidence="6">3.2.1.170</ecNumber>
    </submittedName>
</protein>
<keyword evidence="3 6" id="KW-0378">Hydrolase</keyword>
<dbReference type="CDD" id="cd10789">
    <property type="entry name" value="GH38N_AMII_ER_cytosolic"/>
    <property type="match status" value="1"/>
</dbReference>
<dbReference type="InterPro" id="IPR011330">
    <property type="entry name" value="Glyco_hydro/deAcase_b/a-brl"/>
</dbReference>
<dbReference type="Proteomes" id="UP000033956">
    <property type="component" value="Unassembled WGS sequence"/>
</dbReference>
<keyword evidence="7" id="KW-1185">Reference proteome</keyword>
<evidence type="ECO:0000313" key="6">
    <source>
        <dbReference type="EMBL" id="KJL38642.1"/>
    </source>
</evidence>
<dbReference type="GO" id="GO:0006013">
    <property type="term" value="P:mannose metabolic process"/>
    <property type="evidence" value="ECO:0007669"/>
    <property type="project" value="InterPro"/>
</dbReference>
<dbReference type="FunFam" id="1.20.1270.50:FF:000004">
    <property type="entry name" value="alpha-mannosidase 2C1 isoform X1"/>
    <property type="match status" value="1"/>
</dbReference>
<evidence type="ECO:0000256" key="1">
    <source>
        <dbReference type="ARBA" id="ARBA00009792"/>
    </source>
</evidence>
<reference evidence="6 7" key="1">
    <citation type="submission" date="2015-02" db="EMBL/GenBank/DDBJ databases">
        <title>Draft genome sequences of ten Microbacterium spp. with emphasis on heavy metal contaminated environments.</title>
        <authorList>
            <person name="Corretto E."/>
        </authorList>
    </citation>
    <scope>NUCLEOTIDE SEQUENCE [LARGE SCALE GENOMIC DNA]</scope>
    <source>
        <strain evidence="6 7">DSM 12510</strain>
    </source>
</reference>
<dbReference type="Gene3D" id="1.20.1270.50">
    <property type="entry name" value="Glycoside hydrolase family 38, central domain"/>
    <property type="match status" value="1"/>
</dbReference>
<dbReference type="Pfam" id="PF22907">
    <property type="entry name" value="Ams1-like_1st"/>
    <property type="match status" value="1"/>
</dbReference>
<dbReference type="FunFam" id="3.20.110.10:FF:000002">
    <property type="entry name" value="alpha-mannosidase 2C1 isoform X1"/>
    <property type="match status" value="1"/>
</dbReference>
<comment type="caution">
    <text evidence="6">The sequence shown here is derived from an EMBL/GenBank/DDBJ whole genome shotgun (WGS) entry which is preliminary data.</text>
</comment>
<gene>
    <name evidence="6" type="primary">mngB</name>
    <name evidence="6" type="ORF">RS81_02437</name>
</gene>
<dbReference type="Pfam" id="PF09261">
    <property type="entry name" value="Alpha-mann_mid"/>
    <property type="match status" value="1"/>
</dbReference>
<keyword evidence="2" id="KW-0479">Metal-binding</keyword>
<dbReference type="Gene3D" id="2.70.98.30">
    <property type="entry name" value="Golgi alpha-mannosidase II, domain 4"/>
    <property type="match status" value="1"/>
</dbReference>
<dbReference type="PANTHER" id="PTHR46017">
    <property type="entry name" value="ALPHA-MANNOSIDASE 2C1"/>
    <property type="match status" value="1"/>
</dbReference>
<dbReference type="SUPFAM" id="SSF88713">
    <property type="entry name" value="Glycoside hydrolase/deacetylase"/>
    <property type="match status" value="1"/>
</dbReference>
<dbReference type="InterPro" id="IPR037094">
    <property type="entry name" value="Glyco_hydro_38_cen_sf"/>
</dbReference>
<evidence type="ECO:0000256" key="2">
    <source>
        <dbReference type="ARBA" id="ARBA00022723"/>
    </source>
</evidence>
<keyword evidence="4 6" id="KW-0326">Glycosidase</keyword>
<dbReference type="InterPro" id="IPR011682">
    <property type="entry name" value="Glyco_hydro_38_C"/>
</dbReference>
<dbReference type="GO" id="GO:0030246">
    <property type="term" value="F:carbohydrate binding"/>
    <property type="evidence" value="ECO:0007669"/>
    <property type="project" value="InterPro"/>
</dbReference>
<evidence type="ECO:0000256" key="4">
    <source>
        <dbReference type="ARBA" id="ARBA00023295"/>
    </source>
</evidence>
<organism evidence="6 7">
    <name type="scientific">Microbacterium terrae</name>
    <dbReference type="NCBI Taxonomy" id="69369"/>
    <lineage>
        <taxon>Bacteria</taxon>
        <taxon>Bacillati</taxon>
        <taxon>Actinomycetota</taxon>
        <taxon>Actinomycetes</taxon>
        <taxon>Micrococcales</taxon>
        <taxon>Microbacteriaceae</taxon>
        <taxon>Microbacterium</taxon>
    </lineage>
</organism>
<dbReference type="EMBL" id="JYIZ01000054">
    <property type="protein sequence ID" value="KJL38642.1"/>
    <property type="molecule type" value="Genomic_DNA"/>
</dbReference>
<dbReference type="SUPFAM" id="SSF88688">
    <property type="entry name" value="Families 57/38 glycoside transferase middle domain"/>
    <property type="match status" value="1"/>
</dbReference>
<dbReference type="STRING" id="92835.RS81_02437"/>
<name>A0A0M2H4I1_9MICO</name>
<feature type="domain" description="Glycoside hydrolase family 38 central" evidence="5">
    <location>
        <begin position="522"/>
        <end position="600"/>
    </location>
</feature>
<dbReference type="InterPro" id="IPR000602">
    <property type="entry name" value="Glyco_hydro_38_N"/>
</dbReference>
<dbReference type="GO" id="GO:0102546">
    <property type="term" value="F:mannosylglycerate hydrolase activity"/>
    <property type="evidence" value="ECO:0007669"/>
    <property type="project" value="UniProtKB-EC"/>
</dbReference>
<dbReference type="InterPro" id="IPR015341">
    <property type="entry name" value="Glyco_hydro_38_cen"/>
</dbReference>
<dbReference type="InterPro" id="IPR028995">
    <property type="entry name" value="Glyco_hydro_57/38_cen_sf"/>
</dbReference>
<evidence type="ECO:0000256" key="3">
    <source>
        <dbReference type="ARBA" id="ARBA00022801"/>
    </source>
</evidence>
<dbReference type="OrthoDB" id="9772207at2"/>